<dbReference type="AlphaFoldDB" id="A0A370TV85"/>
<sequence length="188" mass="21134">MAATKPIFCCQSTAPFYPPELPKPFNDPNRPVHDAIYRSFISFATRVHQSMELLNLLNDEAPESSPKLPSTITVPPPQPATPAPVLTPDALRNSPLTPRTPYAMHLASRYDYGPAYSHRYFACPLNLQDDWVEISLEQWFAEGQSFKMKAEKWDLKCEENSRFFRLTLRPNLGLRGQLPTVGGVATGT</sequence>
<dbReference type="OrthoDB" id="3470112at2759"/>
<reference evidence="1 2" key="1">
    <citation type="journal article" date="2018" name="IMA Fungus">
        <title>IMA Genome-F 9: Draft genome sequence of Annulohypoxylon stygium, Aspergillus mulundensis, Berkeleyomyces basicola (syn. Thielaviopsis basicola), Ceratocystis smalleyi, two Cercospora beticola strains, Coleophoma cylindrospora, Fusarium fracticaudum, Phialophora cf. hyalina, and Morchella septimelata.</title>
        <authorList>
            <person name="Wingfield B.D."/>
            <person name="Bills G.F."/>
            <person name="Dong Y."/>
            <person name="Huang W."/>
            <person name="Nel W.J."/>
            <person name="Swalarsk-Parry B.S."/>
            <person name="Vaghefi N."/>
            <person name="Wilken P.M."/>
            <person name="An Z."/>
            <person name="de Beer Z.W."/>
            <person name="De Vos L."/>
            <person name="Chen L."/>
            <person name="Duong T.A."/>
            <person name="Gao Y."/>
            <person name="Hammerbacher A."/>
            <person name="Kikkert J.R."/>
            <person name="Li Y."/>
            <person name="Li H."/>
            <person name="Li K."/>
            <person name="Li Q."/>
            <person name="Liu X."/>
            <person name="Ma X."/>
            <person name="Naidoo K."/>
            <person name="Pethybridge S.J."/>
            <person name="Sun J."/>
            <person name="Steenkamp E.T."/>
            <person name="van der Nest M.A."/>
            <person name="van Wyk S."/>
            <person name="Wingfield M.J."/>
            <person name="Xiong C."/>
            <person name="Yue Q."/>
            <person name="Zhang X."/>
        </authorList>
    </citation>
    <scope>NUCLEOTIDE SEQUENCE [LARGE SCALE GENOMIC DNA]</scope>
    <source>
        <strain evidence="1 2">BP 5553</strain>
    </source>
</reference>
<comment type="caution">
    <text evidence="1">The sequence shown here is derived from an EMBL/GenBank/DDBJ whole genome shotgun (WGS) entry which is preliminary data.</text>
</comment>
<dbReference type="GeneID" id="43596641"/>
<proteinExistence type="predicted"/>
<evidence type="ECO:0000313" key="2">
    <source>
        <dbReference type="Proteomes" id="UP000254866"/>
    </source>
</evidence>
<accession>A0A370TV85</accession>
<name>A0A370TV85_9HELO</name>
<organism evidence="1 2">
    <name type="scientific">Venustampulla echinocandica</name>
    <dbReference type="NCBI Taxonomy" id="2656787"/>
    <lineage>
        <taxon>Eukaryota</taxon>
        <taxon>Fungi</taxon>
        <taxon>Dikarya</taxon>
        <taxon>Ascomycota</taxon>
        <taxon>Pezizomycotina</taxon>
        <taxon>Leotiomycetes</taxon>
        <taxon>Helotiales</taxon>
        <taxon>Pleuroascaceae</taxon>
        <taxon>Venustampulla</taxon>
    </lineage>
</organism>
<dbReference type="RefSeq" id="XP_031872108.1">
    <property type="nucleotide sequence ID" value="XM_032012415.1"/>
</dbReference>
<evidence type="ECO:0000313" key="1">
    <source>
        <dbReference type="EMBL" id="RDL39452.1"/>
    </source>
</evidence>
<gene>
    <name evidence="1" type="ORF">BP5553_03792</name>
</gene>
<dbReference type="EMBL" id="NPIC01000002">
    <property type="protein sequence ID" value="RDL39452.1"/>
    <property type="molecule type" value="Genomic_DNA"/>
</dbReference>
<dbReference type="Proteomes" id="UP000254866">
    <property type="component" value="Unassembled WGS sequence"/>
</dbReference>
<keyword evidence="2" id="KW-1185">Reference proteome</keyword>
<protein>
    <submittedName>
        <fullName evidence="1">Uncharacterized protein</fullName>
    </submittedName>
</protein>